<organism evidence="2 3">
    <name type="scientific">Bailinhaonella thermotolerans</name>
    <dbReference type="NCBI Taxonomy" id="1070861"/>
    <lineage>
        <taxon>Bacteria</taxon>
        <taxon>Bacillati</taxon>
        <taxon>Actinomycetota</taxon>
        <taxon>Actinomycetes</taxon>
        <taxon>Streptosporangiales</taxon>
        <taxon>Streptosporangiaceae</taxon>
        <taxon>Bailinhaonella</taxon>
    </lineage>
</organism>
<gene>
    <name evidence="2" type="ORF">D5H75_19895</name>
</gene>
<keyword evidence="1" id="KW-1133">Transmembrane helix</keyword>
<evidence type="ECO:0000256" key="1">
    <source>
        <dbReference type="SAM" id="Phobius"/>
    </source>
</evidence>
<keyword evidence="3" id="KW-1185">Reference proteome</keyword>
<dbReference type="Proteomes" id="UP000265768">
    <property type="component" value="Unassembled WGS sequence"/>
</dbReference>
<proteinExistence type="predicted"/>
<keyword evidence="1" id="KW-0472">Membrane</keyword>
<feature type="transmembrane region" description="Helical" evidence="1">
    <location>
        <begin position="20"/>
        <end position="45"/>
    </location>
</feature>
<feature type="transmembrane region" description="Helical" evidence="1">
    <location>
        <begin position="57"/>
        <end position="76"/>
    </location>
</feature>
<reference evidence="2 3" key="1">
    <citation type="submission" date="2018-09" db="EMBL/GenBank/DDBJ databases">
        <title>YIM 75507 draft genome.</title>
        <authorList>
            <person name="Tang S."/>
            <person name="Feng Y."/>
        </authorList>
    </citation>
    <scope>NUCLEOTIDE SEQUENCE [LARGE SCALE GENOMIC DNA]</scope>
    <source>
        <strain evidence="2 3">YIM 75507</strain>
    </source>
</reference>
<comment type="caution">
    <text evidence="2">The sequence shown here is derived from an EMBL/GenBank/DDBJ whole genome shotgun (WGS) entry which is preliminary data.</text>
</comment>
<keyword evidence="1" id="KW-0812">Transmembrane</keyword>
<evidence type="ECO:0000313" key="3">
    <source>
        <dbReference type="Proteomes" id="UP000265768"/>
    </source>
</evidence>
<sequence>MLDLCMDFLMPRLSDESTHLAGRISIWLAGIFAVVALIVGVANLLLPRPVPMPLDLVAAYLFGTLASFIAYVYGELSAISERQRRLLNQPARGVEVFTTSEDFLRKLVEITVGATTVSTLNLSPPRGEHPELDRYFEEVHRDVKNRRSPLRSFRSIASVDTISKSKWLVERSCELLQTGRVSFAIFDQDRIRPLLHPLSLHITQKNGNLHVFIFPPVNLTGSMDSMLITDPVLGKVMLDYYNLLWHDSLKINEGRQVRAAGLDRLAQLNPDIELNSFYQTLRKGVLT</sequence>
<accession>A0A3A4AVG3</accession>
<evidence type="ECO:0000313" key="2">
    <source>
        <dbReference type="EMBL" id="RJL31314.1"/>
    </source>
</evidence>
<name>A0A3A4AVG3_9ACTN</name>
<dbReference type="EMBL" id="QZEY01000007">
    <property type="protein sequence ID" value="RJL31314.1"/>
    <property type="molecule type" value="Genomic_DNA"/>
</dbReference>
<protein>
    <submittedName>
        <fullName evidence="2">Uncharacterized protein</fullName>
    </submittedName>
</protein>
<dbReference type="AlphaFoldDB" id="A0A3A4AVG3"/>